<gene>
    <name evidence="3" type="ORF">A0U89_03050</name>
</gene>
<sequence>MRRVASSRISAMSSVTLAVGLLLGTAGVAQAQITSREGIELQNQIQQLGQQVNQLQTNGGGNNAPQASAPPTNLPGGDLTAQLLERVSALEEQNREMRGQLDQLTNQVQQQNATLSKQISDMQFAAQNGSGGSGGSSAASASAPAKEESAPAAAKPATAADLLQSGQAALRSRDYETAQSNAERALKSAKSTNGKMDAQFLLAQSLAGQKQYRESAVAYYDAYNRAPKSPRAQEALLGVSASMLALGDKHSACEALNKLHSEFPQPTPKVKSAMTSFKGRAGCH</sequence>
<proteinExistence type="predicted"/>
<evidence type="ECO:0000313" key="3">
    <source>
        <dbReference type="EMBL" id="AOX16266.1"/>
    </source>
</evidence>
<feature type="compositionally biased region" description="Low complexity" evidence="1">
    <location>
        <begin position="136"/>
        <end position="160"/>
    </location>
</feature>
<dbReference type="Proteomes" id="UP000179145">
    <property type="component" value="Chromosome"/>
</dbReference>
<dbReference type="EMBL" id="CP014674">
    <property type="protein sequence ID" value="AOX16266.1"/>
    <property type="molecule type" value="Genomic_DNA"/>
</dbReference>
<name>A0A1D8URM5_9PROT</name>
<evidence type="ECO:0000256" key="1">
    <source>
        <dbReference type="SAM" id="MobiDB-lite"/>
    </source>
</evidence>
<keyword evidence="4" id="KW-1185">Reference proteome</keyword>
<dbReference type="STRING" id="153496.A0U89_03050"/>
<dbReference type="OrthoDB" id="7281831at2"/>
<dbReference type="eggNOG" id="COG1729">
    <property type="taxonomic scope" value="Bacteria"/>
</dbReference>
<dbReference type="SUPFAM" id="SSF48452">
    <property type="entry name" value="TPR-like"/>
    <property type="match status" value="1"/>
</dbReference>
<dbReference type="KEGG" id="kba:A0U89_03050"/>
<dbReference type="InterPro" id="IPR011990">
    <property type="entry name" value="TPR-like_helical_dom_sf"/>
</dbReference>
<feature type="region of interest" description="Disordered" evidence="1">
    <location>
        <begin position="264"/>
        <end position="284"/>
    </location>
</feature>
<keyword evidence="2" id="KW-0732">Signal</keyword>
<dbReference type="RefSeq" id="WP_147061183.1">
    <property type="nucleotide sequence ID" value="NZ_BJVW01000002.1"/>
</dbReference>
<feature type="chain" id="PRO_5043646607" evidence="2">
    <location>
        <begin position="32"/>
        <end position="284"/>
    </location>
</feature>
<organism evidence="3 4">
    <name type="scientific">Kozakia baliensis</name>
    <dbReference type="NCBI Taxonomy" id="153496"/>
    <lineage>
        <taxon>Bacteria</taxon>
        <taxon>Pseudomonadati</taxon>
        <taxon>Pseudomonadota</taxon>
        <taxon>Alphaproteobacteria</taxon>
        <taxon>Acetobacterales</taxon>
        <taxon>Acetobacteraceae</taxon>
        <taxon>Kozakia</taxon>
    </lineage>
</organism>
<evidence type="ECO:0000256" key="2">
    <source>
        <dbReference type="SAM" id="SignalP"/>
    </source>
</evidence>
<dbReference type="AlphaFoldDB" id="A0A1D8URM5"/>
<dbReference type="Gene3D" id="1.25.40.10">
    <property type="entry name" value="Tetratricopeptide repeat domain"/>
    <property type="match status" value="1"/>
</dbReference>
<accession>A0A1D8URM5</accession>
<feature type="region of interest" description="Disordered" evidence="1">
    <location>
        <begin position="125"/>
        <end position="191"/>
    </location>
</feature>
<feature type="signal peptide" evidence="2">
    <location>
        <begin position="1"/>
        <end position="31"/>
    </location>
</feature>
<reference evidence="3 4" key="1">
    <citation type="journal article" date="2016" name="Microb. Cell Fact.">
        <title>Dissection of exopolysaccharide biosynthesis in Kozakia baliensis.</title>
        <authorList>
            <person name="Brandt J.U."/>
            <person name="Jakob F."/>
            <person name="Behr J."/>
            <person name="Geissler A.J."/>
            <person name="Vogel R.F."/>
        </authorList>
    </citation>
    <scope>NUCLEOTIDE SEQUENCE [LARGE SCALE GENOMIC DNA]</scope>
    <source>
        <strain evidence="3 4">DSM 14400</strain>
    </source>
</reference>
<dbReference type="InterPro" id="IPR019734">
    <property type="entry name" value="TPR_rpt"/>
</dbReference>
<evidence type="ECO:0000313" key="4">
    <source>
        <dbReference type="Proteomes" id="UP000179145"/>
    </source>
</evidence>
<protein>
    <submittedName>
        <fullName evidence="3">Uncharacterized protein</fullName>
    </submittedName>
</protein>
<dbReference type="Pfam" id="PF13174">
    <property type="entry name" value="TPR_6"/>
    <property type="match status" value="1"/>
</dbReference>
<feature type="region of interest" description="Disordered" evidence="1">
    <location>
        <begin position="55"/>
        <end position="74"/>
    </location>
</feature>